<reference evidence="5" key="2">
    <citation type="submission" date="2017-09" db="EMBL/GenBank/DDBJ databases">
        <title>FDA dAtabase for Regulatory Grade micrObial Sequences (FDA-ARGOS): Supporting development and validation of Infectious Disease Dx tests.</title>
        <authorList>
            <person name="Minogue T."/>
            <person name="Wolcott M."/>
            <person name="Wasieloski L."/>
            <person name="Aguilar W."/>
            <person name="Moore D."/>
            <person name="Tallon L."/>
            <person name="Sadzewicz L."/>
            <person name="Ott S."/>
            <person name="Zhao X."/>
            <person name="Nagaraj S."/>
            <person name="Vavikolanu K."/>
            <person name="Aluvathingal J."/>
            <person name="Nadendla S."/>
            <person name="Sichtig H."/>
        </authorList>
    </citation>
    <scope>NUCLEOTIDE SEQUENCE [LARGE SCALE GENOMIC DNA]</scope>
    <source>
        <strain evidence="5">FDAARGOS_387</strain>
    </source>
</reference>
<keyword evidence="3" id="KW-0255">Endonuclease</keyword>
<dbReference type="Pfam" id="PF13391">
    <property type="entry name" value="HNH_2"/>
    <property type="match status" value="1"/>
</dbReference>
<evidence type="ECO:0000313" key="3">
    <source>
        <dbReference type="EMBL" id="PHI29344.1"/>
    </source>
</evidence>
<feature type="domain" description="HNH nuclease" evidence="1">
    <location>
        <begin position="181"/>
        <end position="235"/>
    </location>
</feature>
<dbReference type="EMBL" id="CAADJA010000002">
    <property type="protein sequence ID" value="VFS47581.1"/>
    <property type="molecule type" value="Genomic_DNA"/>
</dbReference>
<dbReference type="GO" id="GO:0004519">
    <property type="term" value="F:endonuclease activity"/>
    <property type="evidence" value="ECO:0007669"/>
    <property type="project" value="UniProtKB-KW"/>
</dbReference>
<evidence type="ECO:0000313" key="4">
    <source>
        <dbReference type="EMBL" id="VFS47581.1"/>
    </source>
</evidence>
<dbReference type="Gene3D" id="1.10.30.50">
    <property type="match status" value="1"/>
</dbReference>
<dbReference type="AlphaFoldDB" id="A0A2C6DKQ0"/>
<keyword evidence="3" id="KW-0378">Hydrolase</keyword>
<dbReference type="REBASE" id="630072">
    <property type="entry name" value="Baq387ORF8400P"/>
</dbReference>
<evidence type="ECO:0000259" key="1">
    <source>
        <dbReference type="Pfam" id="PF13391"/>
    </source>
</evidence>
<organism evidence="3 5">
    <name type="scientific">Budvicia aquatica</name>
    <dbReference type="NCBI Taxonomy" id="82979"/>
    <lineage>
        <taxon>Bacteria</taxon>
        <taxon>Pseudomonadati</taxon>
        <taxon>Pseudomonadota</taxon>
        <taxon>Gammaproteobacteria</taxon>
        <taxon>Enterobacterales</taxon>
        <taxon>Budviciaceae</taxon>
        <taxon>Budvicia</taxon>
    </lineage>
</organism>
<evidence type="ECO:0000313" key="6">
    <source>
        <dbReference type="Proteomes" id="UP000373449"/>
    </source>
</evidence>
<dbReference type="PIRSF" id="PIRSF030850">
    <property type="entry name" value="UCP030850"/>
    <property type="match status" value="1"/>
</dbReference>
<reference evidence="3" key="1">
    <citation type="submission" date="2017-09" db="EMBL/GenBank/DDBJ databases">
        <title>FDA dAtabase for Regulatory Grade micrObial Sequences (FDA-ARGOS): Supporting development and validation of Infectious Disease Dx tests.</title>
        <authorList>
            <person name="Minogue T."/>
            <person name="Wolcott M."/>
            <person name="Wasieloski L."/>
            <person name="Aguilar W."/>
            <person name="Moore D."/>
            <person name="Tallon L.J."/>
            <person name="Sadzewicz L."/>
            <person name="Ott S."/>
            <person name="Zhao X."/>
            <person name="Nagaraj S."/>
            <person name="Vavikolanu K."/>
            <person name="Aluvathingal J."/>
            <person name="Nadendla S."/>
            <person name="Sichtig H."/>
        </authorList>
    </citation>
    <scope>NUCLEOTIDE SEQUENCE</scope>
    <source>
        <strain evidence="3">FDAARGOS_387</strain>
    </source>
</reference>
<reference evidence="4 6" key="3">
    <citation type="submission" date="2019-03" db="EMBL/GenBank/DDBJ databases">
        <authorList>
            <consortium name="Pathogen Informatics"/>
        </authorList>
    </citation>
    <scope>NUCLEOTIDE SEQUENCE [LARGE SCALE GENOMIC DNA]</scope>
    <source>
        <strain evidence="4 6">NCTC12282</strain>
    </source>
</reference>
<proteinExistence type="predicted"/>
<dbReference type="CDD" id="cd00085">
    <property type="entry name" value="HNHc"/>
    <property type="match status" value="1"/>
</dbReference>
<dbReference type="NCBIfam" id="NF045808">
    <property type="entry name" value="PT-DNA_restrict"/>
    <property type="match status" value="1"/>
</dbReference>
<dbReference type="OrthoDB" id="529575at2"/>
<keyword evidence="5" id="KW-1185">Reference proteome</keyword>
<accession>A0A2C6DKQ0</accession>
<dbReference type="Pfam" id="PF26340">
    <property type="entry name" value="DNA-SBD_ScoMcrA"/>
    <property type="match status" value="1"/>
</dbReference>
<keyword evidence="3" id="KW-0540">Nuclease</keyword>
<dbReference type="InterPro" id="IPR011396">
    <property type="entry name" value="PT_DNA_restrict"/>
</dbReference>
<dbReference type="RefSeq" id="WP_029094677.1">
    <property type="nucleotide sequence ID" value="NZ_BRLG01000007.1"/>
</dbReference>
<dbReference type="STRING" id="1111728.GCA_000427805_01674"/>
<evidence type="ECO:0000313" key="5">
    <source>
        <dbReference type="Proteomes" id="UP000224974"/>
    </source>
</evidence>
<name>A0A2C6DKQ0_9GAMM</name>
<dbReference type="InterPro" id="IPR003615">
    <property type="entry name" value="HNH_nuc"/>
</dbReference>
<evidence type="ECO:0000259" key="2">
    <source>
        <dbReference type="Pfam" id="PF26340"/>
    </source>
</evidence>
<dbReference type="Proteomes" id="UP000373449">
    <property type="component" value="Unassembled WGS sequence"/>
</dbReference>
<dbReference type="Proteomes" id="UP000224974">
    <property type="component" value="Unassembled WGS sequence"/>
</dbReference>
<feature type="domain" description="ScoMcrA-like DNA sulfur-binding" evidence="2">
    <location>
        <begin position="4"/>
        <end position="156"/>
    </location>
</feature>
<dbReference type="REBASE" id="421770">
    <property type="entry name" value="Baq12282ORF2519P"/>
</dbReference>
<protein>
    <submittedName>
        <fullName evidence="3">HNH endonuclease</fullName>
    </submittedName>
</protein>
<dbReference type="InterPro" id="IPR058813">
    <property type="entry name" value="DNA-SBD_ScoMcrA"/>
</dbReference>
<sequence length="289" mass="33076">MNKQSLQEAFSRITIWKKGEQRAPHKPLLLLYVLSEYKKGHQRFFDFGSEIQGPLLELLNSFGPSRRSHYPAMPFWRLQGDGFWSLKNAERCSPRIGSKEPPKRELIDFGVAGGFDEAAYQLLKDKPKLLDKLAQYLLEAHFPESVQDIIANRLGFSLTEVRKERDPKFRQSVLRAYNYQCAVCGYNLKHDCIPVGLEAAHIKWKQSGGPCSVNNGLALCSLHHAAFDMGAIAIDEHMKLLVSQGVNGNNIVERLFWDFAGKEIELPKNKGDYPQDSFIYWHHREVFRG</sequence>
<gene>
    <name evidence="3" type="ORF">CRN84_08400</name>
    <name evidence="4" type="ORF">NCTC12282_02519</name>
</gene>
<dbReference type="EMBL" id="PDDX01000001">
    <property type="protein sequence ID" value="PHI29344.1"/>
    <property type="molecule type" value="Genomic_DNA"/>
</dbReference>